<dbReference type="EMBL" id="QJVJ01000006">
    <property type="protein sequence ID" value="PYI54004.1"/>
    <property type="molecule type" value="Genomic_DNA"/>
</dbReference>
<dbReference type="AlphaFoldDB" id="A0A2V5K7K9"/>
<name>A0A2V5K7K9_9BACL</name>
<proteinExistence type="predicted"/>
<dbReference type="RefSeq" id="WP_110840989.1">
    <property type="nucleotide sequence ID" value="NZ_QJVJ01000006.1"/>
</dbReference>
<dbReference type="OrthoDB" id="3185623at2"/>
<dbReference type="Pfam" id="PF01261">
    <property type="entry name" value="AP_endonuc_2"/>
    <property type="match status" value="1"/>
</dbReference>
<evidence type="ECO:0000313" key="2">
    <source>
        <dbReference type="EMBL" id="PYI54004.1"/>
    </source>
</evidence>
<organism evidence="2 3">
    <name type="scientific">Paenibacillus flagellatus</name>
    <dbReference type="NCBI Taxonomy" id="2211139"/>
    <lineage>
        <taxon>Bacteria</taxon>
        <taxon>Bacillati</taxon>
        <taxon>Bacillota</taxon>
        <taxon>Bacilli</taxon>
        <taxon>Bacillales</taxon>
        <taxon>Paenibacillaceae</taxon>
        <taxon>Paenibacillus</taxon>
    </lineage>
</organism>
<keyword evidence="2" id="KW-0413">Isomerase</keyword>
<dbReference type="GO" id="GO:0016853">
    <property type="term" value="F:isomerase activity"/>
    <property type="evidence" value="ECO:0007669"/>
    <property type="project" value="UniProtKB-KW"/>
</dbReference>
<dbReference type="Gene3D" id="3.20.20.150">
    <property type="entry name" value="Divalent-metal-dependent TIM barrel enzymes"/>
    <property type="match status" value="1"/>
</dbReference>
<feature type="domain" description="Xylose isomerase-like TIM barrel" evidence="1">
    <location>
        <begin position="19"/>
        <end position="268"/>
    </location>
</feature>
<accession>A0A2V5K7K9</accession>
<gene>
    <name evidence="2" type="ORF">DLM86_15770</name>
</gene>
<evidence type="ECO:0000259" key="1">
    <source>
        <dbReference type="Pfam" id="PF01261"/>
    </source>
</evidence>
<dbReference type="InterPro" id="IPR013022">
    <property type="entry name" value="Xyl_isomerase-like_TIM-brl"/>
</dbReference>
<protein>
    <submittedName>
        <fullName evidence="2">Sugar phosphate isomerase/epimerase</fullName>
    </submittedName>
</protein>
<dbReference type="InterPro" id="IPR036237">
    <property type="entry name" value="Xyl_isomerase-like_sf"/>
</dbReference>
<dbReference type="SUPFAM" id="SSF51658">
    <property type="entry name" value="Xylose isomerase-like"/>
    <property type="match status" value="1"/>
</dbReference>
<dbReference type="Proteomes" id="UP000247476">
    <property type="component" value="Unassembled WGS sequence"/>
</dbReference>
<reference evidence="2 3" key="1">
    <citation type="submission" date="2018-05" db="EMBL/GenBank/DDBJ databases">
        <title>Paenibacillus flagellatus sp. nov., isolated from selenium mineral soil.</title>
        <authorList>
            <person name="Dai X."/>
        </authorList>
    </citation>
    <scope>NUCLEOTIDE SEQUENCE [LARGE SCALE GENOMIC DNA]</scope>
    <source>
        <strain evidence="2 3">DXL2</strain>
    </source>
</reference>
<sequence length="279" mass="31559">MKLTFTTLGCPAWSLETIIARAAEYGFDGVDFRGLEGTMNVYELPAFATDYAETRSRFEAAGLAVSCFSSSITLVSPARAADNAEELERYAELCVRFGTRYIRAFGGKVEDQGRDAAIAEAAEQLARMEPILRQANVKLLVETHDDWTRCEDMLALLEGTSPETVGVLWDVHHPYRMVGESPERTWEALGSRIAYTHWKDSLPEPGGDAGRFRYRFMGEGDVPFGEIRSVLQRNGYDGWYAFEWEKKWHPELEEPELAFPQYVKFMRALDNGGSGEERR</sequence>
<comment type="caution">
    <text evidence="2">The sequence shown here is derived from an EMBL/GenBank/DDBJ whole genome shotgun (WGS) entry which is preliminary data.</text>
</comment>
<keyword evidence="3" id="KW-1185">Reference proteome</keyword>
<dbReference type="PANTHER" id="PTHR12110">
    <property type="entry name" value="HYDROXYPYRUVATE ISOMERASE"/>
    <property type="match status" value="1"/>
</dbReference>
<dbReference type="InterPro" id="IPR050312">
    <property type="entry name" value="IolE/XylAMocC-like"/>
</dbReference>
<evidence type="ECO:0000313" key="3">
    <source>
        <dbReference type="Proteomes" id="UP000247476"/>
    </source>
</evidence>